<keyword evidence="3" id="KW-1185">Reference proteome</keyword>
<sequence>MNIYQGRAGLAALILLAAQCFFSASAADDMMAPLFDCSASQLSMVSGSNQALMAAEGVSEKDLRIEAEEQGGKIALHLYDRRKTQTPETPGAGDLGWVTYDPQNNSLTDVNDSPLTFNQEAGKRYQQCLQRAKKCQSLFSRLKLDAIMVESPRWVVKGKSRAGFYSAPVEQCRSESVFVIPGDIVQVVGLGVRDEASQRLLDKEAGDEQSGYLLVQFRDVMGWVRADRLDSVDDICDDALRQANVSTWPESNFSPRRVANHRQRLYFYDAPNGVCAREDKTFIVDGDSVQALSEKSFAGFTFVRYVHPVTHEVTEGWVLASGLK</sequence>
<feature type="signal peptide" evidence="1">
    <location>
        <begin position="1"/>
        <end position="26"/>
    </location>
</feature>
<proteinExistence type="predicted"/>
<dbReference type="EMBL" id="BRLH01000006">
    <property type="protein sequence ID" value="GKX56552.1"/>
    <property type="molecule type" value="Genomic_DNA"/>
</dbReference>
<keyword evidence="1" id="KW-0732">Signal</keyword>
<comment type="caution">
    <text evidence="2">The sequence shown here is derived from an EMBL/GenBank/DDBJ whole genome shotgun (WGS) entry which is preliminary data.</text>
</comment>
<accession>A0AAV5N880</accession>
<organism evidence="2 3">
    <name type="scientific">Leminorella grimontii</name>
    <dbReference type="NCBI Taxonomy" id="82981"/>
    <lineage>
        <taxon>Bacteria</taxon>
        <taxon>Pseudomonadati</taxon>
        <taxon>Pseudomonadota</taxon>
        <taxon>Gammaproteobacteria</taxon>
        <taxon>Enterobacterales</taxon>
        <taxon>Budviciaceae</taxon>
        <taxon>Leminorella</taxon>
    </lineage>
</organism>
<protein>
    <recommendedName>
        <fullName evidence="4">SH3 domain-containing protein</fullName>
    </recommendedName>
</protein>
<evidence type="ECO:0000256" key="1">
    <source>
        <dbReference type="SAM" id="SignalP"/>
    </source>
</evidence>
<dbReference type="Proteomes" id="UP001058124">
    <property type="component" value="Unassembled WGS sequence"/>
</dbReference>
<evidence type="ECO:0008006" key="4">
    <source>
        <dbReference type="Google" id="ProtNLM"/>
    </source>
</evidence>
<evidence type="ECO:0000313" key="3">
    <source>
        <dbReference type="Proteomes" id="UP001058124"/>
    </source>
</evidence>
<feature type="chain" id="PRO_5043517824" description="SH3 domain-containing protein" evidence="1">
    <location>
        <begin position="27"/>
        <end position="324"/>
    </location>
</feature>
<name>A0AAV5N880_9GAMM</name>
<dbReference type="RefSeq" id="WP_027274801.1">
    <property type="nucleotide sequence ID" value="NZ_BRLH01000006.1"/>
</dbReference>
<gene>
    <name evidence="2" type="ORF">SOASR030_26640</name>
</gene>
<evidence type="ECO:0000313" key="2">
    <source>
        <dbReference type="EMBL" id="GKX56552.1"/>
    </source>
</evidence>
<dbReference type="AlphaFoldDB" id="A0AAV5N880"/>
<reference evidence="2" key="1">
    <citation type="submission" date="2022-06" db="EMBL/GenBank/DDBJ databases">
        <title>Draft genome sequences of Leminorella grimontii str. JCM5902.</title>
        <authorList>
            <person name="Wakabayashi Y."/>
            <person name="Kojima K."/>
        </authorList>
    </citation>
    <scope>NUCLEOTIDE SEQUENCE</scope>
    <source>
        <strain evidence="2">JCM 5902</strain>
    </source>
</reference>